<dbReference type="AlphaFoldDB" id="A0A6J6DPK5"/>
<evidence type="ECO:0000313" key="2">
    <source>
        <dbReference type="EMBL" id="CAB4565104.1"/>
    </source>
</evidence>
<feature type="region of interest" description="Disordered" evidence="1">
    <location>
        <begin position="32"/>
        <end position="86"/>
    </location>
</feature>
<proteinExistence type="predicted"/>
<organism evidence="2">
    <name type="scientific">freshwater metagenome</name>
    <dbReference type="NCBI Taxonomy" id="449393"/>
    <lineage>
        <taxon>unclassified sequences</taxon>
        <taxon>metagenomes</taxon>
        <taxon>ecological metagenomes</taxon>
    </lineage>
</organism>
<feature type="compositionally biased region" description="Basic and acidic residues" evidence="1">
    <location>
        <begin position="60"/>
        <end position="69"/>
    </location>
</feature>
<gene>
    <name evidence="2" type="ORF">UFOPK1619_00615</name>
</gene>
<accession>A0A6J6DPK5</accession>
<sequence length="86" mass="9140">MKRTDNGASNRPARDVCPRTIPYIASTALSRKRVGGVSQLSSAEGSGPLTTEYAIPHPKFRGEPGKTRESPMNNVLYPPSASALGN</sequence>
<name>A0A6J6DPK5_9ZZZZ</name>
<dbReference type="EMBL" id="CAEZTI010000105">
    <property type="protein sequence ID" value="CAB4565104.1"/>
    <property type="molecule type" value="Genomic_DNA"/>
</dbReference>
<evidence type="ECO:0000256" key="1">
    <source>
        <dbReference type="SAM" id="MobiDB-lite"/>
    </source>
</evidence>
<reference evidence="2" key="1">
    <citation type="submission" date="2020-05" db="EMBL/GenBank/DDBJ databases">
        <authorList>
            <person name="Chiriac C."/>
            <person name="Salcher M."/>
            <person name="Ghai R."/>
            <person name="Kavagutti S V."/>
        </authorList>
    </citation>
    <scope>NUCLEOTIDE SEQUENCE</scope>
</reference>
<protein>
    <submittedName>
        <fullName evidence="2">Unannotated protein</fullName>
    </submittedName>
</protein>